<comment type="caution">
    <text evidence="1">The sequence shown here is derived from an EMBL/GenBank/DDBJ whole genome shotgun (WGS) entry which is preliminary data.</text>
</comment>
<dbReference type="PANTHER" id="PTHR28181">
    <property type="entry name" value="UPF0655 PROTEIN YCR015C"/>
    <property type="match status" value="1"/>
</dbReference>
<keyword evidence="2" id="KW-1185">Reference proteome</keyword>
<protein>
    <recommendedName>
        <fullName evidence="3">2,3-diketo-5-methylthio-1-phosphopentane phosphatase</fullName>
    </recommendedName>
</protein>
<dbReference type="SUPFAM" id="SSF56784">
    <property type="entry name" value="HAD-like"/>
    <property type="match status" value="1"/>
</dbReference>
<evidence type="ECO:0008006" key="3">
    <source>
        <dbReference type="Google" id="ProtNLM"/>
    </source>
</evidence>
<name>A0A9P6T350_9FUNG</name>
<dbReference type="Gene3D" id="3.90.1470.20">
    <property type="match status" value="1"/>
</dbReference>
<dbReference type="InterPro" id="IPR050849">
    <property type="entry name" value="HAD-like_hydrolase_phosphatase"/>
</dbReference>
<dbReference type="Gene3D" id="3.40.50.1000">
    <property type="entry name" value="HAD superfamily/HAD-like"/>
    <property type="match status" value="1"/>
</dbReference>
<organism evidence="1 2">
    <name type="scientific">Entomortierella chlamydospora</name>
    <dbReference type="NCBI Taxonomy" id="101097"/>
    <lineage>
        <taxon>Eukaryota</taxon>
        <taxon>Fungi</taxon>
        <taxon>Fungi incertae sedis</taxon>
        <taxon>Mucoromycota</taxon>
        <taxon>Mortierellomycotina</taxon>
        <taxon>Mortierellomycetes</taxon>
        <taxon>Mortierellales</taxon>
        <taxon>Mortierellaceae</taxon>
        <taxon>Entomortierella</taxon>
    </lineage>
</organism>
<dbReference type="InterPro" id="IPR023214">
    <property type="entry name" value="HAD_sf"/>
</dbReference>
<evidence type="ECO:0000313" key="2">
    <source>
        <dbReference type="Proteomes" id="UP000703661"/>
    </source>
</evidence>
<evidence type="ECO:0000313" key="1">
    <source>
        <dbReference type="EMBL" id="KAG0021407.1"/>
    </source>
</evidence>
<reference evidence="1" key="1">
    <citation type="journal article" date="2020" name="Fungal Divers.">
        <title>Resolving the Mortierellaceae phylogeny through synthesis of multi-gene phylogenetics and phylogenomics.</title>
        <authorList>
            <person name="Vandepol N."/>
            <person name="Liber J."/>
            <person name="Desiro A."/>
            <person name="Na H."/>
            <person name="Kennedy M."/>
            <person name="Barry K."/>
            <person name="Grigoriev I.V."/>
            <person name="Miller A.N."/>
            <person name="O'Donnell K."/>
            <person name="Stajich J.E."/>
            <person name="Bonito G."/>
        </authorList>
    </citation>
    <scope>NUCLEOTIDE SEQUENCE</scope>
    <source>
        <strain evidence="1">NRRL 2769</strain>
    </source>
</reference>
<dbReference type="Proteomes" id="UP000703661">
    <property type="component" value="Unassembled WGS sequence"/>
</dbReference>
<dbReference type="EMBL" id="JAAAID010000161">
    <property type="protein sequence ID" value="KAG0021407.1"/>
    <property type="molecule type" value="Genomic_DNA"/>
</dbReference>
<dbReference type="AlphaFoldDB" id="A0A9P6T350"/>
<dbReference type="OrthoDB" id="2342176at2759"/>
<dbReference type="InterPro" id="IPR036412">
    <property type="entry name" value="HAD-like_sf"/>
</dbReference>
<dbReference type="PANTHER" id="PTHR28181:SF2">
    <property type="entry name" value="PHOSPHORIC MONOESTER HYDROLASE"/>
    <property type="match status" value="1"/>
</dbReference>
<accession>A0A9P6T350</accession>
<gene>
    <name evidence="1" type="ORF">BGZ80_002464</name>
</gene>
<sequence length="269" mass="31120">MPHIEVFSDFDGTISMEDTGCVLIDTGVGIDKRKEMDKQIMAHELTFLEAMGTWWGSVNLTFEEGLELLRPIEIDSGFIRFYEYVKSNNIPFSIVSCGLDVIIQSYMSWFLGEEEAKKLIIRANFGKIEGRQWNVTYWDDSPHSHDKSVCIRESKEQFKKEMFERQKEKEQSEETAEERAQEHIIVFCGDGISDLSAAREADVLFARNGKNLERYCRTHKIPFTPFDNFDEVREMIEGLKDGSLTMAEVNRRQKEECERAVVVDATQLD</sequence>
<proteinExistence type="predicted"/>
<dbReference type="Pfam" id="PF12710">
    <property type="entry name" value="HAD"/>
    <property type="match status" value="1"/>
</dbReference>